<dbReference type="PANTHER" id="PTHR45954:SF1">
    <property type="entry name" value="LD33695P"/>
    <property type="match status" value="1"/>
</dbReference>
<organism evidence="5 6">
    <name type="scientific">Microcoleus anatoxicus PTRS2</name>
    <dbReference type="NCBI Taxonomy" id="2705321"/>
    <lineage>
        <taxon>Bacteria</taxon>
        <taxon>Bacillati</taxon>
        <taxon>Cyanobacteriota</taxon>
        <taxon>Cyanophyceae</taxon>
        <taxon>Oscillatoriophycideae</taxon>
        <taxon>Oscillatoriales</taxon>
        <taxon>Microcoleaceae</taxon>
        <taxon>Microcoleus</taxon>
        <taxon>Microcoleus anatoxicus</taxon>
    </lineage>
</organism>
<name>A0ABU8YIT5_9CYAN</name>
<dbReference type="EMBL" id="JBBLXS010000041">
    <property type="protein sequence ID" value="MEK0184266.1"/>
    <property type="molecule type" value="Genomic_DNA"/>
</dbReference>
<dbReference type="Pfam" id="PF13424">
    <property type="entry name" value="TPR_12"/>
    <property type="match status" value="1"/>
</dbReference>
<evidence type="ECO:0000256" key="2">
    <source>
        <dbReference type="ARBA" id="ARBA00022490"/>
    </source>
</evidence>
<keyword evidence="3" id="KW-0677">Repeat</keyword>
<evidence type="ECO:0000313" key="6">
    <source>
        <dbReference type="Proteomes" id="UP001384579"/>
    </source>
</evidence>
<dbReference type="InterPro" id="IPR011990">
    <property type="entry name" value="TPR-like_helical_dom_sf"/>
</dbReference>
<keyword evidence="2" id="KW-0963">Cytoplasm</keyword>
<reference evidence="5 6" key="1">
    <citation type="journal article" date="2020" name="Harmful Algae">
        <title>Molecular and morphological characterization of a novel dihydroanatoxin-a producing Microcoleus species (cyanobacteria) from the Russian River, California, USA.</title>
        <authorList>
            <person name="Conklin K.Y."/>
            <person name="Stancheva R."/>
            <person name="Otten T.G."/>
            <person name="Fadness R."/>
            <person name="Boyer G.L."/>
            <person name="Read B."/>
            <person name="Zhang X."/>
            <person name="Sheath R.G."/>
        </authorList>
    </citation>
    <scope>NUCLEOTIDE SEQUENCE [LARGE SCALE GENOMIC DNA]</scope>
    <source>
        <strain evidence="5 6">PTRS2</strain>
    </source>
</reference>
<evidence type="ECO:0000313" key="5">
    <source>
        <dbReference type="EMBL" id="MEK0184266.1"/>
    </source>
</evidence>
<evidence type="ECO:0000256" key="1">
    <source>
        <dbReference type="ARBA" id="ARBA00004496"/>
    </source>
</evidence>
<dbReference type="PROSITE" id="PS50005">
    <property type="entry name" value="TPR"/>
    <property type="match status" value="1"/>
</dbReference>
<dbReference type="SUPFAM" id="SSF48452">
    <property type="entry name" value="TPR-like"/>
    <property type="match status" value="2"/>
</dbReference>
<keyword evidence="6" id="KW-1185">Reference proteome</keyword>
<comment type="subcellular location">
    <subcellularLocation>
        <location evidence="1">Cytoplasm</location>
    </subcellularLocation>
</comment>
<protein>
    <submittedName>
        <fullName evidence="5">Tetratricopeptide repeat protein</fullName>
    </submittedName>
</protein>
<keyword evidence="4" id="KW-0802">TPR repeat</keyword>
<dbReference type="RefSeq" id="WP_340518814.1">
    <property type="nucleotide sequence ID" value="NZ_JBBLXS010000041.1"/>
</dbReference>
<sequence length="507" mass="57669">MNFALDRALQLKTLTESQILNCCLTPAGELVLNNAHPLDRQPTLYEKAHLRAAFYWLKHYQPNHQASQLEQVRGYLEAAHHLEQLKAWDLIRQILFVRPNIEGNSQVLHQQLGIWGLYREQIALCQPLLGKVNPQLDCLCLNDLGYAYTHLCQFPTAVDYYQRLLQLATENHNTEAQAKALGGLGLCYGNWGQYQTAWNYCQQQLQVLDRIDESGCRVQSDEAVSRESLGWEQDSYGEGSSTAVERGQTLATLGYLAIHLRQFHQATHHCQQALAIARTINDTQTQWYALGRLAVANAQLGKRQKALDALEQQYQQRHQNRNCHQVSVVLVNLGLVYCYQRNFRAALTCSQELLEINQHSGDISVQCYALLTLAFIHTWQDEVQLALEKTQQCLDLARQYHYQHHESQSLSQFSYLYSALGDISKALDYGKQALALAQTVNNSLFKGIALAVLGLAYLEAGKFIQSLRFIVASLIALPPWRGGDSQLLLAIILKRLFKYYGDRFSRF</sequence>
<dbReference type="Proteomes" id="UP001384579">
    <property type="component" value="Unassembled WGS sequence"/>
</dbReference>
<dbReference type="InterPro" id="IPR019734">
    <property type="entry name" value="TPR_rpt"/>
</dbReference>
<proteinExistence type="predicted"/>
<comment type="caution">
    <text evidence="5">The sequence shown here is derived from an EMBL/GenBank/DDBJ whole genome shotgun (WGS) entry which is preliminary data.</text>
</comment>
<dbReference type="InterPro" id="IPR052386">
    <property type="entry name" value="GPSM"/>
</dbReference>
<accession>A0ABU8YIT5</accession>
<evidence type="ECO:0000256" key="4">
    <source>
        <dbReference type="PROSITE-ProRule" id="PRU00339"/>
    </source>
</evidence>
<feature type="repeat" description="TPR" evidence="4">
    <location>
        <begin position="138"/>
        <end position="171"/>
    </location>
</feature>
<evidence type="ECO:0000256" key="3">
    <source>
        <dbReference type="ARBA" id="ARBA00022737"/>
    </source>
</evidence>
<dbReference type="Gene3D" id="1.25.40.10">
    <property type="entry name" value="Tetratricopeptide repeat domain"/>
    <property type="match status" value="2"/>
</dbReference>
<dbReference type="SMART" id="SM00028">
    <property type="entry name" value="TPR"/>
    <property type="match status" value="8"/>
</dbReference>
<dbReference type="PANTHER" id="PTHR45954">
    <property type="entry name" value="LD33695P"/>
    <property type="match status" value="1"/>
</dbReference>
<gene>
    <name evidence="5" type="ORF">WMG39_05310</name>
</gene>